<dbReference type="PROSITE" id="PS51164">
    <property type="entry name" value="CBM1_2"/>
    <property type="match status" value="1"/>
</dbReference>
<accession>A0A5N5QB90</accession>
<keyword evidence="9 13" id="KW-1015">Disulfide bond</keyword>
<dbReference type="InterPro" id="IPR000254">
    <property type="entry name" value="CBD"/>
</dbReference>
<evidence type="ECO:0000259" key="15">
    <source>
        <dbReference type="PROSITE" id="PS51164"/>
    </source>
</evidence>
<keyword evidence="11 13" id="KW-0624">Polysaccharide degradation</keyword>
<evidence type="ECO:0000256" key="12">
    <source>
        <dbReference type="ARBA" id="ARBA00044502"/>
    </source>
</evidence>
<dbReference type="EC" id="1.14.99.56" evidence="13"/>
<dbReference type="SMART" id="SM00236">
    <property type="entry name" value="fCBD"/>
    <property type="match status" value="1"/>
</dbReference>
<dbReference type="GO" id="GO:0030245">
    <property type="term" value="P:cellulose catabolic process"/>
    <property type="evidence" value="ECO:0007669"/>
    <property type="project" value="UniProtKB-UniRule"/>
</dbReference>
<keyword evidence="2 13" id="KW-0964">Secreted</keyword>
<evidence type="ECO:0000313" key="16">
    <source>
        <dbReference type="EMBL" id="KAB5588657.1"/>
    </source>
</evidence>
<feature type="chain" id="PRO_5024449431" description="AA9 family lytic polysaccharide monooxygenase" evidence="14">
    <location>
        <begin position="19"/>
        <end position="325"/>
    </location>
</feature>
<keyword evidence="4 14" id="KW-0732">Signal</keyword>
<feature type="domain" description="CBM1" evidence="15">
    <location>
        <begin position="289"/>
        <end position="325"/>
    </location>
</feature>
<comment type="domain">
    <text evidence="13">Has a modular structure: an endo-beta-1,4-glucanase catalytic module at the N-terminus, a linker rich in serines and threonines, and a C-terminal carbohydrate-binding module (CBM).</text>
</comment>
<keyword evidence="17" id="KW-1185">Reference proteome</keyword>
<keyword evidence="7" id="KW-0186">Copper</keyword>
<keyword evidence="6" id="KW-0560">Oxidoreductase</keyword>
<evidence type="ECO:0000256" key="8">
    <source>
        <dbReference type="ARBA" id="ARBA00023033"/>
    </source>
</evidence>
<comment type="subcellular location">
    <subcellularLocation>
        <location evidence="1 13">Secreted</location>
    </subcellularLocation>
</comment>
<evidence type="ECO:0000256" key="5">
    <source>
        <dbReference type="ARBA" id="ARBA00023001"/>
    </source>
</evidence>
<keyword evidence="5 13" id="KW-0136">Cellulose degradation</keyword>
<dbReference type="GO" id="GO:0030248">
    <property type="term" value="F:cellulose binding"/>
    <property type="evidence" value="ECO:0007669"/>
    <property type="project" value="UniProtKB-UniRule"/>
</dbReference>
<evidence type="ECO:0000256" key="2">
    <source>
        <dbReference type="ARBA" id="ARBA00022525"/>
    </source>
</evidence>
<dbReference type="Gene3D" id="2.70.50.70">
    <property type="match status" value="1"/>
</dbReference>
<evidence type="ECO:0000256" key="6">
    <source>
        <dbReference type="ARBA" id="ARBA00023002"/>
    </source>
</evidence>
<dbReference type="InterPro" id="IPR035971">
    <property type="entry name" value="CBD_sf"/>
</dbReference>
<dbReference type="InterPro" id="IPR005103">
    <property type="entry name" value="AA9_LPMO"/>
</dbReference>
<dbReference type="EMBL" id="SSOP01000396">
    <property type="protein sequence ID" value="KAB5588657.1"/>
    <property type="molecule type" value="Genomic_DNA"/>
</dbReference>
<dbReference type="Pfam" id="PF00734">
    <property type="entry name" value="CBM_1"/>
    <property type="match status" value="1"/>
</dbReference>
<evidence type="ECO:0000256" key="4">
    <source>
        <dbReference type="ARBA" id="ARBA00022729"/>
    </source>
</evidence>
<dbReference type="Pfam" id="PF03443">
    <property type="entry name" value="AA9"/>
    <property type="match status" value="1"/>
</dbReference>
<keyword evidence="10 13" id="KW-0119">Carbohydrate metabolism</keyword>
<keyword evidence="8" id="KW-0503">Monooxygenase</keyword>
<dbReference type="CDD" id="cd21175">
    <property type="entry name" value="LPMO_AA9"/>
    <property type="match status" value="1"/>
</dbReference>
<dbReference type="GO" id="GO:0004497">
    <property type="term" value="F:monooxygenase activity"/>
    <property type="evidence" value="ECO:0007669"/>
    <property type="project" value="UniProtKB-KW"/>
</dbReference>
<name>A0A5N5QB90_9AGAM</name>
<evidence type="ECO:0000313" key="17">
    <source>
        <dbReference type="Proteomes" id="UP000383932"/>
    </source>
</evidence>
<dbReference type="Proteomes" id="UP000383932">
    <property type="component" value="Unassembled WGS sequence"/>
</dbReference>
<dbReference type="AlphaFoldDB" id="A0A5N5QB90"/>
<dbReference type="PANTHER" id="PTHR33353:SF17">
    <property type="entry name" value="ENDO-BETA-1,4-GLUCANASE D"/>
    <property type="match status" value="1"/>
</dbReference>
<comment type="catalytic activity">
    <reaction evidence="13">
        <text>[(1-&gt;4)-beta-D-glucosyl]n+m + reduced acceptor + O2 = 4-dehydro-beta-D-glucosyl-[(1-&gt;4)-beta-D-glucosyl]n-1 + [(1-&gt;4)-beta-D-glucosyl]m + acceptor + H2O.</text>
        <dbReference type="EC" id="1.14.99.56"/>
    </reaction>
</comment>
<keyword evidence="3" id="KW-0479">Metal-binding</keyword>
<dbReference type="OrthoDB" id="2525337at2759"/>
<evidence type="ECO:0000256" key="11">
    <source>
        <dbReference type="ARBA" id="ARBA00023326"/>
    </source>
</evidence>
<protein>
    <recommendedName>
        <fullName evidence="13">AA9 family lytic polysaccharide monooxygenase</fullName>
        <ecNumber evidence="13">1.14.99.56</ecNumber>
    </recommendedName>
    <alternativeName>
        <fullName evidence="13">Endo-beta-1,4-glucanase</fullName>
    </alternativeName>
    <alternativeName>
        <fullName evidence="13">Glycosyl hydrolase 61 family protein</fullName>
    </alternativeName>
</protein>
<dbReference type="InterPro" id="IPR049892">
    <property type="entry name" value="AA9"/>
</dbReference>
<evidence type="ECO:0000256" key="7">
    <source>
        <dbReference type="ARBA" id="ARBA00023008"/>
    </source>
</evidence>
<evidence type="ECO:0000256" key="14">
    <source>
        <dbReference type="SAM" id="SignalP"/>
    </source>
</evidence>
<evidence type="ECO:0000256" key="10">
    <source>
        <dbReference type="ARBA" id="ARBA00023277"/>
    </source>
</evidence>
<feature type="signal peptide" evidence="14">
    <location>
        <begin position="1"/>
        <end position="18"/>
    </location>
</feature>
<dbReference type="PROSITE" id="PS00562">
    <property type="entry name" value="CBM1_1"/>
    <property type="match status" value="1"/>
</dbReference>
<organism evidence="16 17">
    <name type="scientific">Ceratobasidium theobromae</name>
    <dbReference type="NCBI Taxonomy" id="1582974"/>
    <lineage>
        <taxon>Eukaryota</taxon>
        <taxon>Fungi</taxon>
        <taxon>Dikarya</taxon>
        <taxon>Basidiomycota</taxon>
        <taxon>Agaricomycotina</taxon>
        <taxon>Agaricomycetes</taxon>
        <taxon>Cantharellales</taxon>
        <taxon>Ceratobasidiaceae</taxon>
        <taxon>Ceratobasidium</taxon>
    </lineage>
</organism>
<sequence>MKFSVIAAALASASAAYAHTTVQAVFINGVDQGSGVNTYIRSPPSNSPVKDLTSSAVACNVNNRAVPKTLEVSSGDVITFEWAHDNRGDDIMDPSHKGPVQVYVAPTSSNGEGAVWVKLFSEAYTSGWATDKLISNKGHISITVPNLKAGEYLFRPEIVALHESDTAYNVNPARGVQLYMECIQFKVISSGPISLSGGINFKTSYTYSDRGLVYNLYNADPKSYVAPGGAVSSIAVAGQAGIGPVPAAGSKPTTTAKATTSALPTTKMTTMTVKASTTTKAATTPASGTTVAKYSQCGGRGYTGSTTCAAGSTCKFSNDWYSQCL</sequence>
<comment type="function">
    <text evidence="13">Lytic polysaccharide monooxygenase (LMPO) that depolymerizes crystalline and amorphous polysaccharides via the oxidation of scissile alpha- or beta-(1-4)-glycosidic bonds, yielding C1 and/or C4 oxidation products. Catalysis by LPMOs requires the reduction of the active-site copper from Cu(II) to Cu(I) by a reducing agent and H(2)O(2) or O(2) as a cosubstrate.</text>
</comment>
<evidence type="ECO:0000256" key="3">
    <source>
        <dbReference type="ARBA" id="ARBA00022723"/>
    </source>
</evidence>
<reference evidence="16 17" key="1">
    <citation type="journal article" date="2019" name="Fungal Biol. Biotechnol.">
        <title>Draft genome sequence of fastidious pathogen Ceratobasidium theobromae, which causes vascular-streak dieback in Theobroma cacao.</title>
        <authorList>
            <person name="Ali S.S."/>
            <person name="Asman A."/>
            <person name="Shao J."/>
            <person name="Firmansyah A.P."/>
            <person name="Susilo A.W."/>
            <person name="Rosmana A."/>
            <person name="McMahon P."/>
            <person name="Junaid M."/>
            <person name="Guest D."/>
            <person name="Kheng T.Y."/>
            <person name="Meinhardt L.W."/>
            <person name="Bailey B.A."/>
        </authorList>
    </citation>
    <scope>NUCLEOTIDE SEQUENCE [LARGE SCALE GENOMIC DNA]</scope>
    <source>
        <strain evidence="16 17">CT2</strain>
    </source>
</reference>
<proteinExistence type="inferred from homology"/>
<dbReference type="GO" id="GO:0046872">
    <property type="term" value="F:metal ion binding"/>
    <property type="evidence" value="ECO:0007669"/>
    <property type="project" value="UniProtKB-KW"/>
</dbReference>
<evidence type="ECO:0000256" key="9">
    <source>
        <dbReference type="ARBA" id="ARBA00023157"/>
    </source>
</evidence>
<dbReference type="SUPFAM" id="SSF57180">
    <property type="entry name" value="Cellulose-binding domain"/>
    <property type="match status" value="1"/>
</dbReference>
<dbReference type="GO" id="GO:0008810">
    <property type="term" value="F:cellulase activity"/>
    <property type="evidence" value="ECO:0007669"/>
    <property type="project" value="UniProtKB-UniRule"/>
</dbReference>
<comment type="similarity">
    <text evidence="12">Belongs to the polysaccharide monooxygenase AA9 family.</text>
</comment>
<comment type="caution">
    <text evidence="16">The sequence shown here is derived from an EMBL/GenBank/DDBJ whole genome shotgun (WGS) entry which is preliminary data.</text>
</comment>
<evidence type="ECO:0000256" key="1">
    <source>
        <dbReference type="ARBA" id="ARBA00004613"/>
    </source>
</evidence>
<dbReference type="GO" id="GO:0005576">
    <property type="term" value="C:extracellular region"/>
    <property type="evidence" value="ECO:0007669"/>
    <property type="project" value="UniProtKB-SubCell"/>
</dbReference>
<evidence type="ECO:0000256" key="13">
    <source>
        <dbReference type="RuleBase" id="RU368122"/>
    </source>
</evidence>
<gene>
    <name evidence="16" type="ORF">CTheo_7895</name>
</gene>
<dbReference type="PANTHER" id="PTHR33353">
    <property type="entry name" value="PUTATIVE (AFU_ORTHOLOGUE AFUA_1G12560)-RELATED"/>
    <property type="match status" value="1"/>
</dbReference>